<evidence type="ECO:0008006" key="4">
    <source>
        <dbReference type="Google" id="ProtNLM"/>
    </source>
</evidence>
<sequence>MTAPAVAAALAAVLLAALAVLQVLVALGRPYGRLVWGGAHRVLPRRLRAASAVSVLLYAGMAAVLLGRAAVVGDGRSGAVVVAAWVLVGYLALGVVLNAVSRSRVERAVMTPACLVLLACAVVVARG</sequence>
<protein>
    <recommendedName>
        <fullName evidence="4">DUF3325 domain-containing protein</fullName>
    </recommendedName>
</protein>
<dbReference type="EMBL" id="JBHRWW010000010">
    <property type="protein sequence ID" value="MFC3689538.1"/>
    <property type="molecule type" value="Genomic_DNA"/>
</dbReference>
<proteinExistence type="predicted"/>
<comment type="caution">
    <text evidence="2">The sequence shown here is derived from an EMBL/GenBank/DDBJ whole genome shotgun (WGS) entry which is preliminary data.</text>
</comment>
<evidence type="ECO:0000313" key="3">
    <source>
        <dbReference type="Proteomes" id="UP001595685"/>
    </source>
</evidence>
<evidence type="ECO:0000313" key="2">
    <source>
        <dbReference type="EMBL" id="MFC3689538.1"/>
    </source>
</evidence>
<feature type="transmembrane region" description="Helical" evidence="1">
    <location>
        <begin position="78"/>
        <end position="101"/>
    </location>
</feature>
<feature type="transmembrane region" description="Helical" evidence="1">
    <location>
        <begin position="52"/>
        <end position="71"/>
    </location>
</feature>
<accession>A0ABV7WI81</accession>
<keyword evidence="1" id="KW-1133">Transmembrane helix</keyword>
<dbReference type="Proteomes" id="UP001595685">
    <property type="component" value="Unassembled WGS sequence"/>
</dbReference>
<organism evidence="2 3">
    <name type="scientific">Aquipuribacter hungaricus</name>
    <dbReference type="NCBI Taxonomy" id="545624"/>
    <lineage>
        <taxon>Bacteria</taxon>
        <taxon>Bacillati</taxon>
        <taxon>Actinomycetota</taxon>
        <taxon>Actinomycetes</taxon>
        <taxon>Micrococcales</taxon>
        <taxon>Intrasporangiaceae</taxon>
        <taxon>Aquipuribacter</taxon>
    </lineage>
</organism>
<keyword evidence="1" id="KW-0812">Transmembrane</keyword>
<reference evidence="3" key="1">
    <citation type="journal article" date="2019" name="Int. J. Syst. Evol. Microbiol.">
        <title>The Global Catalogue of Microorganisms (GCM) 10K type strain sequencing project: providing services to taxonomists for standard genome sequencing and annotation.</title>
        <authorList>
            <consortium name="The Broad Institute Genomics Platform"/>
            <consortium name="The Broad Institute Genome Sequencing Center for Infectious Disease"/>
            <person name="Wu L."/>
            <person name="Ma J."/>
        </authorList>
    </citation>
    <scope>NUCLEOTIDE SEQUENCE [LARGE SCALE GENOMIC DNA]</scope>
    <source>
        <strain evidence="3">NCAIM B.02333</strain>
    </source>
</reference>
<evidence type="ECO:0000256" key="1">
    <source>
        <dbReference type="SAM" id="Phobius"/>
    </source>
</evidence>
<keyword evidence="3" id="KW-1185">Reference proteome</keyword>
<name>A0ABV7WI81_9MICO</name>
<gene>
    <name evidence="2" type="ORF">ACFOLH_14395</name>
</gene>
<feature type="transmembrane region" description="Helical" evidence="1">
    <location>
        <begin position="107"/>
        <end position="125"/>
    </location>
</feature>
<dbReference type="RefSeq" id="WP_340291703.1">
    <property type="nucleotide sequence ID" value="NZ_JBBEOI010000047.1"/>
</dbReference>
<keyword evidence="1" id="KW-0472">Membrane</keyword>